<dbReference type="Gramene" id="RZC48969">
    <property type="protein sequence ID" value="RZC48969"/>
    <property type="gene ID" value="C5167_017395"/>
</dbReference>
<dbReference type="EMBL" id="CM010716">
    <property type="protein sequence ID" value="RZC48967.1"/>
    <property type="molecule type" value="Genomic_DNA"/>
</dbReference>
<evidence type="ECO:0000313" key="3">
    <source>
        <dbReference type="EMBL" id="RZC48969.1"/>
    </source>
</evidence>
<evidence type="ECO:0000313" key="2">
    <source>
        <dbReference type="EMBL" id="RZC48967.1"/>
    </source>
</evidence>
<dbReference type="OrthoDB" id="2016045at2759"/>
<dbReference type="InterPro" id="IPR002048">
    <property type="entry name" value="EF_hand_dom"/>
</dbReference>
<gene>
    <name evidence="2" type="ORF">C5167_017391</name>
    <name evidence="3" type="ORF">C5167_017395</name>
</gene>
<evidence type="ECO:0000313" key="4">
    <source>
        <dbReference type="Proteomes" id="UP000316621"/>
    </source>
</evidence>
<organism evidence="2 4">
    <name type="scientific">Papaver somniferum</name>
    <name type="common">Opium poppy</name>
    <dbReference type="NCBI Taxonomy" id="3469"/>
    <lineage>
        <taxon>Eukaryota</taxon>
        <taxon>Viridiplantae</taxon>
        <taxon>Streptophyta</taxon>
        <taxon>Embryophyta</taxon>
        <taxon>Tracheophyta</taxon>
        <taxon>Spermatophyta</taxon>
        <taxon>Magnoliopsida</taxon>
        <taxon>Ranunculales</taxon>
        <taxon>Papaveraceae</taxon>
        <taxon>Papaveroideae</taxon>
        <taxon>Papaver</taxon>
    </lineage>
</organism>
<dbReference type="InterPro" id="IPR011992">
    <property type="entry name" value="EF-hand-dom_pair"/>
</dbReference>
<sequence>MSGGGLTILDGTQLRSINPVLPNTYTTDAIISGAELVKIADDQISSSFYNFSLPEYIKSDAVKRVNLDSVTQLDKQQAESKLCEYIFAIADELKDDPVIVSVLDGKSLCIFLEDEDDFAMLAENLFTDLDVEDTGKITKSETRNALLHMGVEMGVPPFSEFTHINDILKKHGAEGDEELGQAQFAELLQLVLQELADALAEKPIVIIQNVKIINGSKLRKFFVDEKQLNNLIEKVSQDIDVSKDKKWCVEKTRKFLEENGSQIGLPSTEANESVVHLFDQVFSDVDKNGKNDYELGKDDFRALVKDILENFAQQLDTNPVFHGLDC</sequence>
<evidence type="ECO:0000259" key="1">
    <source>
        <dbReference type="PROSITE" id="PS50222"/>
    </source>
</evidence>
<dbReference type="GO" id="GO:0005509">
    <property type="term" value="F:calcium ion binding"/>
    <property type="evidence" value="ECO:0007669"/>
    <property type="project" value="InterPro"/>
</dbReference>
<dbReference type="Proteomes" id="UP000316621">
    <property type="component" value="Chromosome 2"/>
</dbReference>
<keyword evidence="4" id="KW-1185">Reference proteome</keyword>
<dbReference type="SUPFAM" id="SSF47473">
    <property type="entry name" value="EF-hand"/>
    <property type="match status" value="1"/>
</dbReference>
<dbReference type="Gene3D" id="1.10.238.10">
    <property type="entry name" value="EF-hand"/>
    <property type="match status" value="1"/>
</dbReference>
<dbReference type="Gramene" id="RZC48967">
    <property type="protein sequence ID" value="RZC48967"/>
    <property type="gene ID" value="C5167_017391"/>
</dbReference>
<dbReference type="PROSITE" id="PS50222">
    <property type="entry name" value="EF_HAND_2"/>
    <property type="match status" value="1"/>
</dbReference>
<reference evidence="2 4" key="1">
    <citation type="journal article" date="2018" name="Science">
        <title>The opium poppy genome and morphinan production.</title>
        <authorList>
            <person name="Guo L."/>
            <person name="Winzer T."/>
            <person name="Yang X."/>
            <person name="Li Y."/>
            <person name="Ning Z."/>
            <person name="He Z."/>
            <person name="Teodor R."/>
            <person name="Lu Y."/>
            <person name="Bowser T.A."/>
            <person name="Graham I.A."/>
            <person name="Ye K."/>
        </authorList>
    </citation>
    <scope>NUCLEOTIDE SEQUENCE [LARGE SCALE GENOMIC DNA]</scope>
    <source>
        <strain evidence="4">cv. HN1</strain>
        <tissue evidence="2">Leaves</tissue>
    </source>
</reference>
<dbReference type="AlphaFoldDB" id="A0A4Y7IJA2"/>
<dbReference type="STRING" id="3469.A0A4Y7IJA2"/>
<dbReference type="PANTHER" id="PTHR34574">
    <property type="entry name" value="CALCIUM-BINDING EF-HAND FAMILY PROTEIN-RELATED"/>
    <property type="match status" value="1"/>
</dbReference>
<accession>A0A4Y7IJA2</accession>
<name>A0A4Y7IJA2_PAPSO</name>
<protein>
    <recommendedName>
        <fullName evidence="1">EF-hand domain-containing protein</fullName>
    </recommendedName>
</protein>
<dbReference type="PANTHER" id="PTHR34574:SF3">
    <property type="entry name" value="CALCIUM-BINDING EF HAND FAMILY PROTEIN"/>
    <property type="match status" value="1"/>
</dbReference>
<proteinExistence type="predicted"/>
<dbReference type="OMA" id="TNLMFRE"/>
<dbReference type="EMBL" id="CM010716">
    <property type="protein sequence ID" value="RZC48969.1"/>
    <property type="molecule type" value="Genomic_DNA"/>
</dbReference>
<feature type="domain" description="EF-hand" evidence="1">
    <location>
        <begin position="117"/>
        <end position="152"/>
    </location>
</feature>